<feature type="transmembrane region" description="Helical" evidence="6">
    <location>
        <begin position="238"/>
        <end position="259"/>
    </location>
</feature>
<name>A0A563F1B7_9PSEU</name>
<dbReference type="OrthoDB" id="9815356at2"/>
<protein>
    <submittedName>
        <fullName evidence="8">MFS transporter</fullName>
    </submittedName>
</protein>
<evidence type="ECO:0000256" key="2">
    <source>
        <dbReference type="ARBA" id="ARBA00022692"/>
    </source>
</evidence>
<dbReference type="PANTHER" id="PTHR42910:SF1">
    <property type="entry name" value="MAJOR FACILITATOR SUPERFAMILY (MFS) PROFILE DOMAIN-CONTAINING PROTEIN"/>
    <property type="match status" value="1"/>
</dbReference>
<proteinExistence type="predicted"/>
<dbReference type="Pfam" id="PF07690">
    <property type="entry name" value="MFS_1"/>
    <property type="match status" value="1"/>
</dbReference>
<dbReference type="InterPro" id="IPR036259">
    <property type="entry name" value="MFS_trans_sf"/>
</dbReference>
<feature type="transmembrane region" description="Helical" evidence="6">
    <location>
        <begin position="333"/>
        <end position="353"/>
    </location>
</feature>
<dbReference type="Gene3D" id="1.20.1250.20">
    <property type="entry name" value="MFS general substrate transporter like domains"/>
    <property type="match status" value="1"/>
</dbReference>
<evidence type="ECO:0000256" key="1">
    <source>
        <dbReference type="ARBA" id="ARBA00004651"/>
    </source>
</evidence>
<dbReference type="EMBL" id="VOBR01000002">
    <property type="protein sequence ID" value="TWP53709.1"/>
    <property type="molecule type" value="Genomic_DNA"/>
</dbReference>
<keyword evidence="9" id="KW-1185">Reference proteome</keyword>
<dbReference type="SUPFAM" id="SSF103473">
    <property type="entry name" value="MFS general substrate transporter"/>
    <property type="match status" value="1"/>
</dbReference>
<dbReference type="CDD" id="cd17324">
    <property type="entry name" value="MFS_NepI_like"/>
    <property type="match status" value="1"/>
</dbReference>
<feature type="transmembrane region" description="Helical" evidence="6">
    <location>
        <begin position="127"/>
        <end position="146"/>
    </location>
</feature>
<evidence type="ECO:0000256" key="6">
    <source>
        <dbReference type="SAM" id="Phobius"/>
    </source>
</evidence>
<dbReference type="GO" id="GO:0022857">
    <property type="term" value="F:transmembrane transporter activity"/>
    <property type="evidence" value="ECO:0007669"/>
    <property type="project" value="InterPro"/>
</dbReference>
<dbReference type="AlphaFoldDB" id="A0A563F1B7"/>
<comment type="subcellular location">
    <subcellularLocation>
        <location evidence="1">Cell membrane</location>
        <topology evidence="1">Multi-pass membrane protein</topology>
    </subcellularLocation>
</comment>
<sequence length="407" mass="41897">MSRRVIMLLALACGVAVGNVYFPQAISPLVADGLRIPPDSAALVVTAAQLGYAAGILLLVPLGDRVPHRTLIVTLFGLTGLGLLAASSTSALPPLFGAGVLVGVTTVIAPIIGPMAAGLVAPDRRGAVSGIMLAGSIGGMLLSRTFGGVLGEWLGWRAPYLVAAVLSLLMALVLVFVLRRNEPATRQPYPRLVLEPLRLLRTEPALRQSCLYQALTFGGFSAVWTSVALLITGPAFGLGAQTVGALALVNAATMIAAPFAGRLVDRRGSDFVNTVTMAGVLLSAFVLVPGALGGVTGMVALVLGTLLLDVAMQSGMIANQIRIYALRPEVRSRLNTAYMVCAYLGGAAGSWLGARSYGLFGWLGVCGLLALLALTALGRHLLTGSHRAPAPAPVPSAATPPHVRHGD</sequence>
<evidence type="ECO:0000256" key="4">
    <source>
        <dbReference type="ARBA" id="ARBA00023136"/>
    </source>
</evidence>
<evidence type="ECO:0000256" key="5">
    <source>
        <dbReference type="SAM" id="MobiDB-lite"/>
    </source>
</evidence>
<evidence type="ECO:0000313" key="8">
    <source>
        <dbReference type="EMBL" id="TWP53709.1"/>
    </source>
</evidence>
<accession>A0A563F1B7</accession>
<feature type="transmembrane region" description="Helical" evidence="6">
    <location>
        <begin position="70"/>
        <end position="89"/>
    </location>
</feature>
<dbReference type="PROSITE" id="PS50850">
    <property type="entry name" value="MFS"/>
    <property type="match status" value="1"/>
</dbReference>
<feature type="transmembrane region" description="Helical" evidence="6">
    <location>
        <begin position="95"/>
        <end position="120"/>
    </location>
</feature>
<evidence type="ECO:0000313" key="9">
    <source>
        <dbReference type="Proteomes" id="UP000316639"/>
    </source>
</evidence>
<dbReference type="Proteomes" id="UP000316639">
    <property type="component" value="Unassembled WGS sequence"/>
</dbReference>
<dbReference type="RefSeq" id="WP_146349305.1">
    <property type="nucleotide sequence ID" value="NZ_VOBR01000002.1"/>
</dbReference>
<dbReference type="InterPro" id="IPR011701">
    <property type="entry name" value="MFS"/>
</dbReference>
<evidence type="ECO:0000259" key="7">
    <source>
        <dbReference type="PROSITE" id="PS50850"/>
    </source>
</evidence>
<keyword evidence="4 6" id="KW-0472">Membrane</keyword>
<feature type="region of interest" description="Disordered" evidence="5">
    <location>
        <begin position="385"/>
        <end position="407"/>
    </location>
</feature>
<feature type="transmembrane region" description="Helical" evidence="6">
    <location>
        <begin position="271"/>
        <end position="288"/>
    </location>
</feature>
<feature type="transmembrane region" description="Helical" evidence="6">
    <location>
        <begin position="294"/>
        <end position="312"/>
    </location>
</feature>
<dbReference type="PANTHER" id="PTHR42910">
    <property type="entry name" value="TRANSPORTER SCO4007-RELATED"/>
    <property type="match status" value="1"/>
</dbReference>
<feature type="transmembrane region" description="Helical" evidence="6">
    <location>
        <begin position="42"/>
        <end position="63"/>
    </location>
</feature>
<keyword evidence="3 6" id="KW-1133">Transmembrane helix</keyword>
<organism evidence="8 9">
    <name type="scientific">Lentzea tibetensis</name>
    <dbReference type="NCBI Taxonomy" id="2591470"/>
    <lineage>
        <taxon>Bacteria</taxon>
        <taxon>Bacillati</taxon>
        <taxon>Actinomycetota</taxon>
        <taxon>Actinomycetes</taxon>
        <taxon>Pseudonocardiales</taxon>
        <taxon>Pseudonocardiaceae</taxon>
        <taxon>Lentzea</taxon>
    </lineage>
</organism>
<dbReference type="InterPro" id="IPR020846">
    <property type="entry name" value="MFS_dom"/>
</dbReference>
<gene>
    <name evidence="8" type="ORF">FKR81_02835</name>
</gene>
<reference evidence="8 9" key="1">
    <citation type="submission" date="2019-07" db="EMBL/GenBank/DDBJ databases">
        <title>Lentzea xizangensis sp. nov., isolated from Qinghai-Tibetan Plateau Soils.</title>
        <authorList>
            <person name="Huang J."/>
        </authorList>
    </citation>
    <scope>NUCLEOTIDE SEQUENCE [LARGE SCALE GENOMIC DNA]</scope>
    <source>
        <strain evidence="8 9">FXJ1.1311</strain>
    </source>
</reference>
<comment type="caution">
    <text evidence="8">The sequence shown here is derived from an EMBL/GenBank/DDBJ whole genome shotgun (WGS) entry which is preliminary data.</text>
</comment>
<feature type="transmembrane region" description="Helical" evidence="6">
    <location>
        <begin position="359"/>
        <end position="377"/>
    </location>
</feature>
<evidence type="ECO:0000256" key="3">
    <source>
        <dbReference type="ARBA" id="ARBA00022989"/>
    </source>
</evidence>
<feature type="transmembrane region" description="Helical" evidence="6">
    <location>
        <begin position="158"/>
        <end position="178"/>
    </location>
</feature>
<dbReference type="GO" id="GO:0005886">
    <property type="term" value="C:plasma membrane"/>
    <property type="evidence" value="ECO:0007669"/>
    <property type="project" value="UniProtKB-SubCell"/>
</dbReference>
<feature type="transmembrane region" description="Helical" evidence="6">
    <location>
        <begin position="210"/>
        <end position="232"/>
    </location>
</feature>
<keyword evidence="2 6" id="KW-0812">Transmembrane</keyword>
<feature type="domain" description="Major facilitator superfamily (MFS) profile" evidence="7">
    <location>
        <begin position="1"/>
        <end position="382"/>
    </location>
</feature>